<dbReference type="OMA" id="CQFLENQ"/>
<evidence type="ECO:0008006" key="3">
    <source>
        <dbReference type="Google" id="ProtNLM"/>
    </source>
</evidence>
<dbReference type="InParanoid" id="B4N669"/>
<dbReference type="Pfam" id="PF06477">
    <property type="entry name" value="DUF1091"/>
    <property type="match status" value="1"/>
</dbReference>
<dbReference type="HOGENOM" id="CLU_119219_0_0_1"/>
<evidence type="ECO:0000313" key="2">
    <source>
        <dbReference type="Proteomes" id="UP000007798"/>
    </source>
</evidence>
<dbReference type="eggNOG" id="ENOG502TBD2">
    <property type="taxonomic scope" value="Eukaryota"/>
</dbReference>
<name>B4N669_DROWI</name>
<dbReference type="PANTHER" id="PTHR20898">
    <property type="entry name" value="DAEDALUS ON 3-RELATED-RELATED"/>
    <property type="match status" value="1"/>
</dbReference>
<dbReference type="OrthoDB" id="8066187at2759"/>
<dbReference type="EMBL" id="CH964154">
    <property type="protein sequence ID" value="EDW79858.1"/>
    <property type="molecule type" value="Genomic_DNA"/>
</dbReference>
<gene>
    <name evidence="1" type="primary">Dwil\GK18010</name>
    <name evidence="1" type="ORF">Dwil_GK18010</name>
</gene>
<dbReference type="Proteomes" id="UP000007798">
    <property type="component" value="Unassembled WGS sequence"/>
</dbReference>
<organism evidence="1 2">
    <name type="scientific">Drosophila willistoni</name>
    <name type="common">Fruit fly</name>
    <dbReference type="NCBI Taxonomy" id="7260"/>
    <lineage>
        <taxon>Eukaryota</taxon>
        <taxon>Metazoa</taxon>
        <taxon>Ecdysozoa</taxon>
        <taxon>Arthropoda</taxon>
        <taxon>Hexapoda</taxon>
        <taxon>Insecta</taxon>
        <taxon>Pterygota</taxon>
        <taxon>Neoptera</taxon>
        <taxon>Endopterygota</taxon>
        <taxon>Diptera</taxon>
        <taxon>Brachycera</taxon>
        <taxon>Muscomorpha</taxon>
        <taxon>Ephydroidea</taxon>
        <taxon>Drosophilidae</taxon>
        <taxon>Drosophila</taxon>
        <taxon>Sophophora</taxon>
    </lineage>
</organism>
<sequence>MSRIIQPRYRFRDLLLGDFSFNDDGESSWGARKTEPQDVFIKGRYKFILESLQTNCDHDYVTYFHKVPDSRILYTFRVAKTAPAFTIDIHVRVLKTQRVLYKIENLNGCQFLNNPVMHKVFGTIYRQLVVNGTFFSCPIKPQVYFLKNEGSYAMLPGFHPAGRYQLTMRVKMTKQNDPQMVMEMLWIYNIVHMK</sequence>
<dbReference type="AlphaFoldDB" id="B4N669"/>
<dbReference type="InterPro" id="IPR010512">
    <property type="entry name" value="DUF1091"/>
</dbReference>
<accession>B4N669</accession>
<dbReference type="PANTHER" id="PTHR20898:SF1">
    <property type="entry name" value="MD-2-RELATED LIPID-RECOGNITION DOMAIN-CONTAINING PROTEIN"/>
    <property type="match status" value="1"/>
</dbReference>
<reference evidence="1 2" key="1">
    <citation type="journal article" date="2007" name="Nature">
        <title>Evolution of genes and genomes on the Drosophila phylogeny.</title>
        <authorList>
            <consortium name="Drosophila 12 Genomes Consortium"/>
            <person name="Clark A.G."/>
            <person name="Eisen M.B."/>
            <person name="Smith D.R."/>
            <person name="Bergman C.M."/>
            <person name="Oliver B."/>
            <person name="Markow T.A."/>
            <person name="Kaufman T.C."/>
            <person name="Kellis M."/>
            <person name="Gelbart W."/>
            <person name="Iyer V.N."/>
            <person name="Pollard D.A."/>
            <person name="Sackton T.B."/>
            <person name="Larracuente A.M."/>
            <person name="Singh N.D."/>
            <person name="Abad J.P."/>
            <person name="Abt D.N."/>
            <person name="Adryan B."/>
            <person name="Aguade M."/>
            <person name="Akashi H."/>
            <person name="Anderson W.W."/>
            <person name="Aquadro C.F."/>
            <person name="Ardell D.H."/>
            <person name="Arguello R."/>
            <person name="Artieri C.G."/>
            <person name="Barbash D.A."/>
            <person name="Barker D."/>
            <person name="Barsanti P."/>
            <person name="Batterham P."/>
            <person name="Batzoglou S."/>
            <person name="Begun D."/>
            <person name="Bhutkar A."/>
            <person name="Blanco E."/>
            <person name="Bosak S.A."/>
            <person name="Bradley R.K."/>
            <person name="Brand A.D."/>
            <person name="Brent M.R."/>
            <person name="Brooks A.N."/>
            <person name="Brown R.H."/>
            <person name="Butlin R.K."/>
            <person name="Caggese C."/>
            <person name="Calvi B.R."/>
            <person name="Bernardo de Carvalho A."/>
            <person name="Caspi A."/>
            <person name="Castrezana S."/>
            <person name="Celniker S.E."/>
            <person name="Chang J.L."/>
            <person name="Chapple C."/>
            <person name="Chatterji S."/>
            <person name="Chinwalla A."/>
            <person name="Civetta A."/>
            <person name="Clifton S.W."/>
            <person name="Comeron J.M."/>
            <person name="Costello J.C."/>
            <person name="Coyne J.A."/>
            <person name="Daub J."/>
            <person name="David R.G."/>
            <person name="Delcher A.L."/>
            <person name="Delehaunty K."/>
            <person name="Do C.B."/>
            <person name="Ebling H."/>
            <person name="Edwards K."/>
            <person name="Eickbush T."/>
            <person name="Evans J.D."/>
            <person name="Filipski A."/>
            <person name="Findeiss S."/>
            <person name="Freyhult E."/>
            <person name="Fulton L."/>
            <person name="Fulton R."/>
            <person name="Garcia A.C."/>
            <person name="Gardiner A."/>
            <person name="Garfield D.A."/>
            <person name="Garvin B.E."/>
            <person name="Gibson G."/>
            <person name="Gilbert D."/>
            <person name="Gnerre S."/>
            <person name="Godfrey J."/>
            <person name="Good R."/>
            <person name="Gotea V."/>
            <person name="Gravely B."/>
            <person name="Greenberg A.J."/>
            <person name="Griffiths-Jones S."/>
            <person name="Gross S."/>
            <person name="Guigo R."/>
            <person name="Gustafson E.A."/>
            <person name="Haerty W."/>
            <person name="Hahn M.W."/>
            <person name="Halligan D.L."/>
            <person name="Halpern A.L."/>
            <person name="Halter G.M."/>
            <person name="Han M.V."/>
            <person name="Heger A."/>
            <person name="Hillier L."/>
            <person name="Hinrichs A.S."/>
            <person name="Holmes I."/>
            <person name="Hoskins R.A."/>
            <person name="Hubisz M.J."/>
            <person name="Hultmark D."/>
            <person name="Huntley M.A."/>
            <person name="Jaffe D.B."/>
            <person name="Jagadeeshan S."/>
            <person name="Jeck W.R."/>
            <person name="Johnson J."/>
            <person name="Jones C.D."/>
            <person name="Jordan W.C."/>
            <person name="Karpen G.H."/>
            <person name="Kataoka E."/>
            <person name="Keightley P.D."/>
            <person name="Kheradpour P."/>
            <person name="Kirkness E.F."/>
            <person name="Koerich L.B."/>
            <person name="Kristiansen K."/>
            <person name="Kudrna D."/>
            <person name="Kulathinal R.J."/>
            <person name="Kumar S."/>
            <person name="Kwok R."/>
            <person name="Lander E."/>
            <person name="Langley C.H."/>
            <person name="Lapoint R."/>
            <person name="Lazzaro B.P."/>
            <person name="Lee S.J."/>
            <person name="Levesque L."/>
            <person name="Li R."/>
            <person name="Lin C.F."/>
            <person name="Lin M.F."/>
            <person name="Lindblad-Toh K."/>
            <person name="Llopart A."/>
            <person name="Long M."/>
            <person name="Low L."/>
            <person name="Lozovsky E."/>
            <person name="Lu J."/>
            <person name="Luo M."/>
            <person name="Machado C.A."/>
            <person name="Makalowski W."/>
            <person name="Marzo M."/>
            <person name="Matsuda M."/>
            <person name="Matzkin L."/>
            <person name="McAllister B."/>
            <person name="McBride C.S."/>
            <person name="McKernan B."/>
            <person name="McKernan K."/>
            <person name="Mendez-Lago M."/>
            <person name="Minx P."/>
            <person name="Mollenhauer M.U."/>
            <person name="Montooth K."/>
            <person name="Mount S.M."/>
            <person name="Mu X."/>
            <person name="Myers E."/>
            <person name="Negre B."/>
            <person name="Newfeld S."/>
            <person name="Nielsen R."/>
            <person name="Noor M.A."/>
            <person name="O'Grady P."/>
            <person name="Pachter L."/>
            <person name="Papaceit M."/>
            <person name="Parisi M.J."/>
            <person name="Parisi M."/>
            <person name="Parts L."/>
            <person name="Pedersen J.S."/>
            <person name="Pesole G."/>
            <person name="Phillippy A.M."/>
            <person name="Ponting C.P."/>
            <person name="Pop M."/>
            <person name="Porcelli D."/>
            <person name="Powell J.R."/>
            <person name="Prohaska S."/>
            <person name="Pruitt K."/>
            <person name="Puig M."/>
            <person name="Quesneville H."/>
            <person name="Ram K.R."/>
            <person name="Rand D."/>
            <person name="Rasmussen M.D."/>
            <person name="Reed L.K."/>
            <person name="Reenan R."/>
            <person name="Reily A."/>
            <person name="Remington K.A."/>
            <person name="Rieger T.T."/>
            <person name="Ritchie M.G."/>
            <person name="Robin C."/>
            <person name="Rogers Y.H."/>
            <person name="Rohde C."/>
            <person name="Rozas J."/>
            <person name="Rubenfield M.J."/>
            <person name="Ruiz A."/>
            <person name="Russo S."/>
            <person name="Salzberg S.L."/>
            <person name="Sanchez-Gracia A."/>
            <person name="Saranga D.J."/>
            <person name="Sato H."/>
            <person name="Schaeffer S.W."/>
            <person name="Schatz M.C."/>
            <person name="Schlenke T."/>
            <person name="Schwartz R."/>
            <person name="Segarra C."/>
            <person name="Singh R.S."/>
            <person name="Sirot L."/>
            <person name="Sirota M."/>
            <person name="Sisneros N.B."/>
            <person name="Smith C.D."/>
            <person name="Smith T.F."/>
            <person name="Spieth J."/>
            <person name="Stage D.E."/>
            <person name="Stark A."/>
            <person name="Stephan W."/>
            <person name="Strausberg R.L."/>
            <person name="Strempel S."/>
            <person name="Sturgill D."/>
            <person name="Sutton G."/>
            <person name="Sutton G.G."/>
            <person name="Tao W."/>
            <person name="Teichmann S."/>
            <person name="Tobari Y.N."/>
            <person name="Tomimura Y."/>
            <person name="Tsolas J.M."/>
            <person name="Valente V.L."/>
            <person name="Venter E."/>
            <person name="Venter J.C."/>
            <person name="Vicario S."/>
            <person name="Vieira F.G."/>
            <person name="Vilella A.J."/>
            <person name="Villasante A."/>
            <person name="Walenz B."/>
            <person name="Wang J."/>
            <person name="Wasserman M."/>
            <person name="Watts T."/>
            <person name="Wilson D."/>
            <person name="Wilson R.K."/>
            <person name="Wing R.A."/>
            <person name="Wolfner M.F."/>
            <person name="Wong A."/>
            <person name="Wong G.K."/>
            <person name="Wu C.I."/>
            <person name="Wu G."/>
            <person name="Yamamoto D."/>
            <person name="Yang H.P."/>
            <person name="Yang S.P."/>
            <person name="Yorke J.A."/>
            <person name="Yoshida K."/>
            <person name="Zdobnov E."/>
            <person name="Zhang P."/>
            <person name="Zhang Y."/>
            <person name="Zimin A.V."/>
            <person name="Baldwin J."/>
            <person name="Abdouelleil A."/>
            <person name="Abdulkadir J."/>
            <person name="Abebe A."/>
            <person name="Abera B."/>
            <person name="Abreu J."/>
            <person name="Acer S.C."/>
            <person name="Aftuck L."/>
            <person name="Alexander A."/>
            <person name="An P."/>
            <person name="Anderson E."/>
            <person name="Anderson S."/>
            <person name="Arachi H."/>
            <person name="Azer M."/>
            <person name="Bachantsang P."/>
            <person name="Barry A."/>
            <person name="Bayul T."/>
            <person name="Berlin A."/>
            <person name="Bessette D."/>
            <person name="Bloom T."/>
            <person name="Blye J."/>
            <person name="Boguslavskiy L."/>
            <person name="Bonnet C."/>
            <person name="Boukhgalter B."/>
            <person name="Bourzgui I."/>
            <person name="Brown A."/>
            <person name="Cahill P."/>
            <person name="Channer S."/>
            <person name="Cheshatsang Y."/>
            <person name="Chuda L."/>
            <person name="Citroen M."/>
            <person name="Collymore A."/>
            <person name="Cooke P."/>
            <person name="Costello M."/>
            <person name="D'Aco K."/>
            <person name="Daza R."/>
            <person name="De Haan G."/>
            <person name="DeGray S."/>
            <person name="DeMaso C."/>
            <person name="Dhargay N."/>
            <person name="Dooley K."/>
            <person name="Dooley E."/>
            <person name="Doricent M."/>
            <person name="Dorje P."/>
            <person name="Dorjee K."/>
            <person name="Dupes A."/>
            <person name="Elong R."/>
            <person name="Falk J."/>
            <person name="Farina A."/>
            <person name="Faro S."/>
            <person name="Ferguson D."/>
            <person name="Fisher S."/>
            <person name="Foley C.D."/>
            <person name="Franke A."/>
            <person name="Friedrich D."/>
            <person name="Gadbois L."/>
            <person name="Gearin G."/>
            <person name="Gearin C.R."/>
            <person name="Giannoukos G."/>
            <person name="Goode T."/>
            <person name="Graham J."/>
            <person name="Grandbois E."/>
            <person name="Grewal S."/>
            <person name="Gyaltsen K."/>
            <person name="Hafez N."/>
            <person name="Hagos B."/>
            <person name="Hall J."/>
            <person name="Henson C."/>
            <person name="Hollinger A."/>
            <person name="Honan T."/>
            <person name="Huard M.D."/>
            <person name="Hughes L."/>
            <person name="Hurhula B."/>
            <person name="Husby M.E."/>
            <person name="Kamat A."/>
            <person name="Kanga B."/>
            <person name="Kashin S."/>
            <person name="Khazanovich D."/>
            <person name="Kisner P."/>
            <person name="Lance K."/>
            <person name="Lara M."/>
            <person name="Lee W."/>
            <person name="Lennon N."/>
            <person name="Letendre F."/>
            <person name="LeVine R."/>
            <person name="Lipovsky A."/>
            <person name="Liu X."/>
            <person name="Liu J."/>
            <person name="Liu S."/>
            <person name="Lokyitsang T."/>
            <person name="Lokyitsang Y."/>
            <person name="Lubonja R."/>
            <person name="Lui A."/>
            <person name="MacDonald P."/>
            <person name="Magnisalis V."/>
            <person name="Maru K."/>
            <person name="Matthews C."/>
            <person name="McCusker W."/>
            <person name="McDonough S."/>
            <person name="Mehta T."/>
            <person name="Meldrim J."/>
            <person name="Meneus L."/>
            <person name="Mihai O."/>
            <person name="Mihalev A."/>
            <person name="Mihova T."/>
            <person name="Mittelman R."/>
            <person name="Mlenga V."/>
            <person name="Montmayeur A."/>
            <person name="Mulrain L."/>
            <person name="Navidi A."/>
            <person name="Naylor J."/>
            <person name="Negash T."/>
            <person name="Nguyen T."/>
            <person name="Nguyen N."/>
            <person name="Nicol R."/>
            <person name="Norbu C."/>
            <person name="Norbu N."/>
            <person name="Novod N."/>
            <person name="O'Neill B."/>
            <person name="Osman S."/>
            <person name="Markiewicz E."/>
            <person name="Oyono O.L."/>
            <person name="Patti C."/>
            <person name="Phunkhang P."/>
            <person name="Pierre F."/>
            <person name="Priest M."/>
            <person name="Raghuraman S."/>
            <person name="Rege F."/>
            <person name="Reyes R."/>
            <person name="Rise C."/>
            <person name="Rogov P."/>
            <person name="Ross K."/>
            <person name="Ryan E."/>
            <person name="Settipalli S."/>
            <person name="Shea T."/>
            <person name="Sherpa N."/>
            <person name="Shi L."/>
            <person name="Shih D."/>
            <person name="Sparrow T."/>
            <person name="Spaulding J."/>
            <person name="Stalker J."/>
            <person name="Stange-Thomann N."/>
            <person name="Stavropoulos S."/>
            <person name="Stone C."/>
            <person name="Strader C."/>
            <person name="Tesfaye S."/>
            <person name="Thomson T."/>
            <person name="Thoulutsang Y."/>
            <person name="Thoulutsang D."/>
            <person name="Topham K."/>
            <person name="Topping I."/>
            <person name="Tsamla T."/>
            <person name="Vassiliev H."/>
            <person name="Vo A."/>
            <person name="Wangchuk T."/>
            <person name="Wangdi T."/>
            <person name="Weiand M."/>
            <person name="Wilkinson J."/>
            <person name="Wilson A."/>
            <person name="Yadav S."/>
            <person name="Young G."/>
            <person name="Yu Q."/>
            <person name="Zembek L."/>
            <person name="Zhong D."/>
            <person name="Zimmer A."/>
            <person name="Zwirko Z."/>
            <person name="Jaffe D.B."/>
            <person name="Alvarez P."/>
            <person name="Brockman W."/>
            <person name="Butler J."/>
            <person name="Chin C."/>
            <person name="Gnerre S."/>
            <person name="Grabherr M."/>
            <person name="Kleber M."/>
            <person name="Mauceli E."/>
            <person name="MacCallum I."/>
        </authorList>
    </citation>
    <scope>NUCLEOTIDE SEQUENCE [LARGE SCALE GENOMIC DNA]</scope>
    <source>
        <strain evidence="2">Tucson 14030-0811.24</strain>
    </source>
</reference>
<evidence type="ECO:0000313" key="1">
    <source>
        <dbReference type="EMBL" id="EDW79858.1"/>
    </source>
</evidence>
<keyword evidence="2" id="KW-1185">Reference proteome</keyword>
<proteinExistence type="predicted"/>
<dbReference type="PhylomeDB" id="B4N669"/>
<protein>
    <recommendedName>
        <fullName evidence="3">MD-2-related lipid-recognition domain-containing protein</fullName>
    </recommendedName>
</protein>